<proteinExistence type="predicted"/>
<dbReference type="Proteomes" id="UP001177140">
    <property type="component" value="Unassembled WGS sequence"/>
</dbReference>
<protein>
    <submittedName>
        <fullName evidence="2">Uncharacterized protein</fullName>
    </submittedName>
</protein>
<feature type="compositionally biased region" description="Basic and acidic residues" evidence="1">
    <location>
        <begin position="14"/>
        <end position="28"/>
    </location>
</feature>
<reference evidence="2" key="1">
    <citation type="submission" date="2022-03" db="EMBL/GenBank/DDBJ databases">
        <title>A functionally conserved STORR gene fusion in Papaver species that diverged 16.8 million years ago.</title>
        <authorList>
            <person name="Catania T."/>
        </authorList>
    </citation>
    <scope>NUCLEOTIDE SEQUENCE</scope>
    <source>
        <strain evidence="2">S-191538</strain>
    </source>
</reference>
<evidence type="ECO:0000256" key="1">
    <source>
        <dbReference type="SAM" id="MobiDB-lite"/>
    </source>
</evidence>
<evidence type="ECO:0000313" key="2">
    <source>
        <dbReference type="EMBL" id="MCL7041821.1"/>
    </source>
</evidence>
<feature type="region of interest" description="Disordered" evidence="1">
    <location>
        <begin position="1"/>
        <end position="86"/>
    </location>
</feature>
<feature type="non-terminal residue" evidence="2">
    <location>
        <position position="108"/>
    </location>
</feature>
<organism evidence="2 3">
    <name type="scientific">Papaver nudicaule</name>
    <name type="common">Iceland poppy</name>
    <dbReference type="NCBI Taxonomy" id="74823"/>
    <lineage>
        <taxon>Eukaryota</taxon>
        <taxon>Viridiplantae</taxon>
        <taxon>Streptophyta</taxon>
        <taxon>Embryophyta</taxon>
        <taxon>Tracheophyta</taxon>
        <taxon>Spermatophyta</taxon>
        <taxon>Magnoliopsida</taxon>
        <taxon>Ranunculales</taxon>
        <taxon>Papaveraceae</taxon>
        <taxon>Papaveroideae</taxon>
        <taxon>Papaver</taxon>
    </lineage>
</organism>
<gene>
    <name evidence="2" type="ORF">MKW94_008440</name>
</gene>
<keyword evidence="3" id="KW-1185">Reference proteome</keyword>
<feature type="non-terminal residue" evidence="2">
    <location>
        <position position="1"/>
    </location>
</feature>
<accession>A0AA42AWG8</accession>
<sequence length="108" mass="12088">IQVDINAAHGHGSQVDEKNRCKIDEGNKRKNANRCSERPERTETGEENLSQSTIGVHNEDAGNPSKSSECIEGDEEDLWKSSEVSLPTTKDPSIIKIISIFLMRHLMR</sequence>
<name>A0AA42AWG8_PAPNU</name>
<evidence type="ECO:0000313" key="3">
    <source>
        <dbReference type="Proteomes" id="UP001177140"/>
    </source>
</evidence>
<dbReference type="AlphaFoldDB" id="A0AA42AWG8"/>
<dbReference type="EMBL" id="JAJJMA010227919">
    <property type="protein sequence ID" value="MCL7041821.1"/>
    <property type="molecule type" value="Genomic_DNA"/>
</dbReference>
<feature type="compositionally biased region" description="Basic and acidic residues" evidence="1">
    <location>
        <begin position="35"/>
        <end position="44"/>
    </location>
</feature>
<comment type="caution">
    <text evidence="2">The sequence shown here is derived from an EMBL/GenBank/DDBJ whole genome shotgun (WGS) entry which is preliminary data.</text>
</comment>